<dbReference type="EMBL" id="BAABGU010000030">
    <property type="protein sequence ID" value="GAA4576368.1"/>
    <property type="molecule type" value="Genomic_DNA"/>
</dbReference>
<reference evidence="3" key="1">
    <citation type="journal article" date="2019" name="Int. J. Syst. Evol. Microbiol.">
        <title>The Global Catalogue of Microorganisms (GCM) 10K type strain sequencing project: providing services to taxonomists for standard genome sequencing and annotation.</title>
        <authorList>
            <consortium name="The Broad Institute Genomics Platform"/>
            <consortium name="The Broad Institute Genome Sequencing Center for Infectious Disease"/>
            <person name="Wu L."/>
            <person name="Ma J."/>
        </authorList>
    </citation>
    <scope>NUCLEOTIDE SEQUENCE [LARGE SCALE GENOMIC DNA]</scope>
    <source>
        <strain evidence="3">JCM 3175</strain>
    </source>
</reference>
<proteinExistence type="predicted"/>
<protein>
    <submittedName>
        <fullName evidence="2">Uncharacterized protein</fullName>
    </submittedName>
</protein>
<feature type="compositionally biased region" description="Basic and acidic residues" evidence="1">
    <location>
        <begin position="1"/>
        <end position="15"/>
    </location>
</feature>
<dbReference type="Proteomes" id="UP001500307">
    <property type="component" value="Unassembled WGS sequence"/>
</dbReference>
<feature type="region of interest" description="Disordered" evidence="1">
    <location>
        <begin position="1"/>
        <end position="21"/>
    </location>
</feature>
<gene>
    <name evidence="2" type="ORF">GCM10023176_47610</name>
</gene>
<name>A0ABP8SYG5_9ACTN</name>
<evidence type="ECO:0000256" key="1">
    <source>
        <dbReference type="SAM" id="MobiDB-lite"/>
    </source>
</evidence>
<evidence type="ECO:0000313" key="3">
    <source>
        <dbReference type="Proteomes" id="UP001500307"/>
    </source>
</evidence>
<organism evidence="2 3">
    <name type="scientific">Micromonospora coerulea</name>
    <dbReference type="NCBI Taxonomy" id="47856"/>
    <lineage>
        <taxon>Bacteria</taxon>
        <taxon>Bacillati</taxon>
        <taxon>Actinomycetota</taxon>
        <taxon>Actinomycetes</taxon>
        <taxon>Micromonosporales</taxon>
        <taxon>Micromonosporaceae</taxon>
        <taxon>Micromonospora</taxon>
    </lineage>
</organism>
<evidence type="ECO:0000313" key="2">
    <source>
        <dbReference type="EMBL" id="GAA4576368.1"/>
    </source>
</evidence>
<sequence length="76" mass="8036">MASDLGRDGQIRTDEPLIPSSPVAQRHAHGTFAQVASQASRGQAMLASGELRDIGLVTATGFRWRVRSSATRTATG</sequence>
<keyword evidence="3" id="KW-1185">Reference proteome</keyword>
<comment type="caution">
    <text evidence="2">The sequence shown here is derived from an EMBL/GenBank/DDBJ whole genome shotgun (WGS) entry which is preliminary data.</text>
</comment>
<accession>A0ABP8SYG5</accession>